<accession>A0A0B7ACJ4</accession>
<evidence type="ECO:0000313" key="2">
    <source>
        <dbReference type="EMBL" id="CEK78382.1"/>
    </source>
</evidence>
<gene>
    <name evidence="2" type="primary">ORF109862</name>
    <name evidence="1" type="synonym">ORF109859</name>
</gene>
<organism evidence="2">
    <name type="scientific">Arion vulgaris</name>
    <dbReference type="NCBI Taxonomy" id="1028688"/>
    <lineage>
        <taxon>Eukaryota</taxon>
        <taxon>Metazoa</taxon>
        <taxon>Spiralia</taxon>
        <taxon>Lophotrochozoa</taxon>
        <taxon>Mollusca</taxon>
        <taxon>Gastropoda</taxon>
        <taxon>Heterobranchia</taxon>
        <taxon>Euthyneura</taxon>
        <taxon>Panpulmonata</taxon>
        <taxon>Eupulmonata</taxon>
        <taxon>Stylommatophora</taxon>
        <taxon>Helicina</taxon>
        <taxon>Arionoidea</taxon>
        <taxon>Arionidae</taxon>
        <taxon>Arion</taxon>
    </lineage>
</organism>
<proteinExistence type="predicted"/>
<evidence type="ECO:0000313" key="1">
    <source>
        <dbReference type="EMBL" id="CEK78381.1"/>
    </source>
</evidence>
<sequence>QIPKFIKSLERAIISETWSTSIWSTIHPLFYELTKVWKTESNKYLISQDMFLVGAQYL</sequence>
<reference evidence="2" key="1">
    <citation type="submission" date="2014-12" db="EMBL/GenBank/DDBJ databases">
        <title>Insight into the proteome of Arion vulgaris.</title>
        <authorList>
            <person name="Aradska J."/>
            <person name="Bulat T."/>
            <person name="Smidak R."/>
            <person name="Sarate P."/>
            <person name="Gangsoo J."/>
            <person name="Sialana F."/>
            <person name="Bilban M."/>
            <person name="Lubec G."/>
        </authorList>
    </citation>
    <scope>NUCLEOTIDE SEQUENCE</scope>
    <source>
        <tissue evidence="2">Skin</tissue>
    </source>
</reference>
<name>A0A0B7ACJ4_9EUPU</name>
<dbReference type="EMBL" id="HACG01031517">
    <property type="protein sequence ID" value="CEK78382.1"/>
    <property type="molecule type" value="Transcribed_RNA"/>
</dbReference>
<dbReference type="EMBL" id="HACG01031516">
    <property type="protein sequence ID" value="CEK78381.1"/>
    <property type="molecule type" value="Transcribed_RNA"/>
</dbReference>
<feature type="non-terminal residue" evidence="2">
    <location>
        <position position="1"/>
    </location>
</feature>
<dbReference type="AlphaFoldDB" id="A0A0B7ACJ4"/>
<protein>
    <submittedName>
        <fullName evidence="2">Uncharacterized protein</fullName>
    </submittedName>
</protein>